<organism evidence="1 2">
    <name type="scientific">Rugosimonospora africana</name>
    <dbReference type="NCBI Taxonomy" id="556532"/>
    <lineage>
        <taxon>Bacteria</taxon>
        <taxon>Bacillati</taxon>
        <taxon>Actinomycetota</taxon>
        <taxon>Actinomycetes</taxon>
        <taxon>Micromonosporales</taxon>
        <taxon>Micromonosporaceae</taxon>
        <taxon>Rugosimonospora</taxon>
    </lineage>
</organism>
<name>A0A8J3VRE1_9ACTN</name>
<evidence type="ECO:0000313" key="2">
    <source>
        <dbReference type="Proteomes" id="UP000642748"/>
    </source>
</evidence>
<dbReference type="Proteomes" id="UP000642748">
    <property type="component" value="Unassembled WGS sequence"/>
</dbReference>
<dbReference type="EMBL" id="BONZ01000034">
    <property type="protein sequence ID" value="GIH15431.1"/>
    <property type="molecule type" value="Genomic_DNA"/>
</dbReference>
<dbReference type="AlphaFoldDB" id="A0A8J3VRE1"/>
<keyword evidence="2" id="KW-1185">Reference proteome</keyword>
<gene>
    <name evidence="1" type="ORF">Raf01_36030</name>
</gene>
<dbReference type="RefSeq" id="WP_203919063.1">
    <property type="nucleotide sequence ID" value="NZ_BONZ01000034.1"/>
</dbReference>
<accession>A0A8J3VRE1</accession>
<evidence type="ECO:0000313" key="1">
    <source>
        <dbReference type="EMBL" id="GIH15431.1"/>
    </source>
</evidence>
<reference evidence="1" key="1">
    <citation type="submission" date="2021-01" db="EMBL/GenBank/DDBJ databases">
        <title>Whole genome shotgun sequence of Rugosimonospora africana NBRC 104875.</title>
        <authorList>
            <person name="Komaki H."/>
            <person name="Tamura T."/>
        </authorList>
    </citation>
    <scope>NUCLEOTIDE SEQUENCE</scope>
    <source>
        <strain evidence="1">NBRC 104875</strain>
    </source>
</reference>
<protein>
    <submittedName>
        <fullName evidence="1">Uncharacterized protein</fullName>
    </submittedName>
</protein>
<proteinExistence type="predicted"/>
<sequence length="173" mass="18715">MGASAWVSRIAYQPDIAAALQAARWEAFRGGHYYHSPDELPEARTMTEDEFVAWMVEEYGPNADGAETRLAWRAARTGPDSPDALAVSQPYSGTHSVIDMTRVGDTPDMFTVAPPSGEVLDDLFATRTPSTDAVATAAADGRLDLYGRWHGTYVVGYRGGEPEAIFFVGHSGD</sequence>
<comment type="caution">
    <text evidence="1">The sequence shown here is derived from an EMBL/GenBank/DDBJ whole genome shotgun (WGS) entry which is preliminary data.</text>
</comment>